<proteinExistence type="predicted"/>
<dbReference type="Proteomes" id="UP000503483">
    <property type="component" value="Chromosome"/>
</dbReference>
<organism evidence="1 2">
    <name type="scientific">Arcobacter acticola</name>
    <dbReference type="NCBI Taxonomy" id="1849015"/>
    <lineage>
        <taxon>Bacteria</taxon>
        <taxon>Pseudomonadati</taxon>
        <taxon>Campylobacterota</taxon>
        <taxon>Epsilonproteobacteria</taxon>
        <taxon>Campylobacterales</taxon>
        <taxon>Arcobacteraceae</taxon>
        <taxon>Arcobacter</taxon>
    </lineage>
</organism>
<keyword evidence="2" id="KW-1185">Reference proteome</keyword>
<name>A0A6M8EJR9_9BACT</name>
<dbReference type="AlphaFoldDB" id="A0A6M8EJR9"/>
<dbReference type="RefSeq" id="WP_172125680.1">
    <property type="nucleotide sequence ID" value="NZ_CP042652.1"/>
</dbReference>
<protein>
    <submittedName>
        <fullName evidence="1">Uncharacterized protein</fullName>
    </submittedName>
</protein>
<accession>A0A6M8EJR9</accession>
<evidence type="ECO:0000313" key="2">
    <source>
        <dbReference type="Proteomes" id="UP000503483"/>
    </source>
</evidence>
<sequence>MTTNTCLIKSIKDIDKYIVYLLNEDKHKNQDIIHNDVLEKTNYLLSESNIWKQTQEFKKGHRPKPLSIVLSFPAGTSKNDFIKKALEKLHLWIRKISTLEKLNLDDNDIERIVRSIPYVAHYKESNPHVHFLFPKIFPKYSFDENHKKIVSLEYINIYKFKYTNILYNLSGWNIKEKVLHKKQEEKIKKSKSSTVYLKDKLFDEIDKYKGLNDKLDKFILLLEKDLEKGHTEKAIKKLEKIRRRND</sequence>
<dbReference type="KEGG" id="paco:AACT_1069"/>
<reference evidence="1 2" key="1">
    <citation type="submission" date="2019-08" db="EMBL/GenBank/DDBJ databases">
        <title>Complete genome sequence of Arcobacter acticola.</title>
        <authorList>
            <person name="Miller W."/>
        </authorList>
    </citation>
    <scope>NUCLEOTIDE SEQUENCE [LARGE SCALE GENOMIC DNA]</scope>
    <source>
        <strain evidence="1 2">KCTC 52212</strain>
    </source>
</reference>
<evidence type="ECO:0000313" key="1">
    <source>
        <dbReference type="EMBL" id="QKE28259.1"/>
    </source>
</evidence>
<gene>
    <name evidence="1" type="ORF">AACT_1069</name>
</gene>
<dbReference type="EMBL" id="CP042652">
    <property type="protein sequence ID" value="QKE28259.1"/>
    <property type="molecule type" value="Genomic_DNA"/>
</dbReference>